<evidence type="ECO:0000256" key="5">
    <source>
        <dbReference type="PROSITE-ProRule" id="PRU00042"/>
    </source>
</evidence>
<evidence type="ECO:0000259" key="7">
    <source>
        <dbReference type="PROSITE" id="PS50157"/>
    </source>
</evidence>
<proteinExistence type="predicted"/>
<dbReference type="EMBL" id="JAUDZG010000004">
    <property type="protein sequence ID" value="KAK3305056.1"/>
    <property type="molecule type" value="Genomic_DNA"/>
</dbReference>
<organism evidence="8 9">
    <name type="scientific">Chaetomium strumarium</name>
    <dbReference type="NCBI Taxonomy" id="1170767"/>
    <lineage>
        <taxon>Eukaryota</taxon>
        <taxon>Fungi</taxon>
        <taxon>Dikarya</taxon>
        <taxon>Ascomycota</taxon>
        <taxon>Pezizomycotina</taxon>
        <taxon>Sordariomycetes</taxon>
        <taxon>Sordariomycetidae</taxon>
        <taxon>Sordariales</taxon>
        <taxon>Chaetomiaceae</taxon>
        <taxon>Chaetomium</taxon>
    </lineage>
</organism>
<evidence type="ECO:0000256" key="2">
    <source>
        <dbReference type="ARBA" id="ARBA00022737"/>
    </source>
</evidence>
<feature type="region of interest" description="Disordered" evidence="6">
    <location>
        <begin position="63"/>
        <end position="131"/>
    </location>
</feature>
<protein>
    <recommendedName>
        <fullName evidence="7">C2H2-type domain-containing protein</fullName>
    </recommendedName>
</protein>
<dbReference type="PANTHER" id="PTHR23235:SF120">
    <property type="entry name" value="KRUPPEL-LIKE FACTOR 15"/>
    <property type="match status" value="1"/>
</dbReference>
<feature type="domain" description="C2H2-type" evidence="7">
    <location>
        <begin position="159"/>
        <end position="177"/>
    </location>
</feature>
<reference evidence="8" key="1">
    <citation type="journal article" date="2023" name="Mol. Phylogenet. Evol.">
        <title>Genome-scale phylogeny and comparative genomics of the fungal order Sordariales.</title>
        <authorList>
            <person name="Hensen N."/>
            <person name="Bonometti L."/>
            <person name="Westerberg I."/>
            <person name="Brannstrom I.O."/>
            <person name="Guillou S."/>
            <person name="Cros-Aarteil S."/>
            <person name="Calhoun S."/>
            <person name="Haridas S."/>
            <person name="Kuo A."/>
            <person name="Mondo S."/>
            <person name="Pangilinan J."/>
            <person name="Riley R."/>
            <person name="LaButti K."/>
            <person name="Andreopoulos B."/>
            <person name="Lipzen A."/>
            <person name="Chen C."/>
            <person name="Yan M."/>
            <person name="Daum C."/>
            <person name="Ng V."/>
            <person name="Clum A."/>
            <person name="Steindorff A."/>
            <person name="Ohm R.A."/>
            <person name="Martin F."/>
            <person name="Silar P."/>
            <person name="Natvig D.O."/>
            <person name="Lalanne C."/>
            <person name="Gautier V."/>
            <person name="Ament-Velasquez S.L."/>
            <person name="Kruys A."/>
            <person name="Hutchinson M.I."/>
            <person name="Powell A.J."/>
            <person name="Barry K."/>
            <person name="Miller A.N."/>
            <person name="Grigoriev I.V."/>
            <person name="Debuchy R."/>
            <person name="Gladieux P."/>
            <person name="Hiltunen Thoren M."/>
            <person name="Johannesson H."/>
        </authorList>
    </citation>
    <scope>NUCLEOTIDE SEQUENCE</scope>
    <source>
        <strain evidence="8">CBS 333.67</strain>
    </source>
</reference>
<dbReference type="RefSeq" id="XP_062720836.1">
    <property type="nucleotide sequence ID" value="XM_062869235.1"/>
</dbReference>
<dbReference type="PROSITE" id="PS50157">
    <property type="entry name" value="ZINC_FINGER_C2H2_2"/>
    <property type="match status" value="2"/>
</dbReference>
<dbReference type="Proteomes" id="UP001273166">
    <property type="component" value="Unassembled WGS sequence"/>
</dbReference>
<dbReference type="GO" id="GO:0008270">
    <property type="term" value="F:zinc ion binding"/>
    <property type="evidence" value="ECO:0007669"/>
    <property type="project" value="UniProtKB-KW"/>
</dbReference>
<dbReference type="SMART" id="SM00355">
    <property type="entry name" value="ZnF_C2H2"/>
    <property type="match status" value="2"/>
</dbReference>
<feature type="domain" description="C2H2-type" evidence="7">
    <location>
        <begin position="131"/>
        <end position="158"/>
    </location>
</feature>
<evidence type="ECO:0000313" key="8">
    <source>
        <dbReference type="EMBL" id="KAK3305056.1"/>
    </source>
</evidence>
<dbReference type="GeneID" id="87888064"/>
<dbReference type="InterPro" id="IPR036236">
    <property type="entry name" value="Znf_C2H2_sf"/>
</dbReference>
<dbReference type="PROSITE" id="PS00028">
    <property type="entry name" value="ZINC_FINGER_C2H2_1"/>
    <property type="match status" value="1"/>
</dbReference>
<dbReference type="InterPro" id="IPR013087">
    <property type="entry name" value="Znf_C2H2_type"/>
</dbReference>
<sequence length="236" mass="26676">MYNPIENVYANTTVAWIKRKRLRVEVRSALRLLRNKTTMASLHHFSVHDRSGTSPCSIPASGVISQPSQDSQSALVPQTSMMPDCDPPTHVVSSQGWRGILPSPHGRSAVPAAGSAEAKEQSPQKDAERQFSCNTCSRTYRHAKHMKRHLRRHTGERPYKCEICHKTFSRSDVLKRHCIKCSSRRYNPTNAVYLSHPQAAAEHKPMDTEGDVKTKWFHMGNMPIDPQLFDRSPGYC</sequence>
<dbReference type="Pfam" id="PF00096">
    <property type="entry name" value="zf-C2H2"/>
    <property type="match status" value="2"/>
</dbReference>
<keyword evidence="9" id="KW-1185">Reference proteome</keyword>
<dbReference type="GO" id="GO:0000978">
    <property type="term" value="F:RNA polymerase II cis-regulatory region sequence-specific DNA binding"/>
    <property type="evidence" value="ECO:0007669"/>
    <property type="project" value="TreeGrafter"/>
</dbReference>
<feature type="compositionally biased region" description="Basic and acidic residues" evidence="6">
    <location>
        <begin position="117"/>
        <end position="129"/>
    </location>
</feature>
<keyword evidence="1" id="KW-0479">Metal-binding</keyword>
<dbReference type="PANTHER" id="PTHR23235">
    <property type="entry name" value="KRUEPPEL-LIKE TRANSCRIPTION FACTOR"/>
    <property type="match status" value="1"/>
</dbReference>
<keyword evidence="2" id="KW-0677">Repeat</keyword>
<reference evidence="8" key="2">
    <citation type="submission" date="2023-06" db="EMBL/GenBank/DDBJ databases">
        <authorList>
            <consortium name="Lawrence Berkeley National Laboratory"/>
            <person name="Mondo S.J."/>
            <person name="Hensen N."/>
            <person name="Bonometti L."/>
            <person name="Westerberg I."/>
            <person name="Brannstrom I.O."/>
            <person name="Guillou S."/>
            <person name="Cros-Aarteil S."/>
            <person name="Calhoun S."/>
            <person name="Haridas S."/>
            <person name="Kuo A."/>
            <person name="Pangilinan J."/>
            <person name="Riley R."/>
            <person name="Labutti K."/>
            <person name="Andreopoulos B."/>
            <person name="Lipzen A."/>
            <person name="Chen C."/>
            <person name="Yanf M."/>
            <person name="Daum C."/>
            <person name="Ng V."/>
            <person name="Clum A."/>
            <person name="Steindorff A."/>
            <person name="Ohm R."/>
            <person name="Martin F."/>
            <person name="Silar P."/>
            <person name="Natvig D."/>
            <person name="Lalanne C."/>
            <person name="Gautier V."/>
            <person name="Ament-Velasquez S.L."/>
            <person name="Kruys A."/>
            <person name="Hutchinson M.I."/>
            <person name="Powell A.J."/>
            <person name="Barry K."/>
            <person name="Miller A.N."/>
            <person name="Grigoriev I.V."/>
            <person name="Debuchy R."/>
            <person name="Gladieux P."/>
            <person name="Thoren M.H."/>
            <person name="Johannesson H."/>
        </authorList>
    </citation>
    <scope>NUCLEOTIDE SEQUENCE</scope>
    <source>
        <strain evidence="8">CBS 333.67</strain>
    </source>
</reference>
<evidence type="ECO:0000256" key="1">
    <source>
        <dbReference type="ARBA" id="ARBA00022723"/>
    </source>
</evidence>
<evidence type="ECO:0000256" key="6">
    <source>
        <dbReference type="SAM" id="MobiDB-lite"/>
    </source>
</evidence>
<accession>A0AAJ0M120</accession>
<evidence type="ECO:0000313" key="9">
    <source>
        <dbReference type="Proteomes" id="UP001273166"/>
    </source>
</evidence>
<dbReference type="GO" id="GO:0000981">
    <property type="term" value="F:DNA-binding transcription factor activity, RNA polymerase II-specific"/>
    <property type="evidence" value="ECO:0007669"/>
    <property type="project" value="TreeGrafter"/>
</dbReference>
<evidence type="ECO:0000256" key="4">
    <source>
        <dbReference type="ARBA" id="ARBA00022833"/>
    </source>
</evidence>
<feature type="compositionally biased region" description="Polar residues" evidence="6">
    <location>
        <begin position="63"/>
        <end position="81"/>
    </location>
</feature>
<keyword evidence="4" id="KW-0862">Zinc</keyword>
<dbReference type="Gene3D" id="3.30.160.60">
    <property type="entry name" value="Classic Zinc Finger"/>
    <property type="match status" value="2"/>
</dbReference>
<keyword evidence="3 5" id="KW-0863">Zinc-finger</keyword>
<comment type="caution">
    <text evidence="8">The sequence shown here is derived from an EMBL/GenBank/DDBJ whole genome shotgun (WGS) entry which is preliminary data.</text>
</comment>
<evidence type="ECO:0000256" key="3">
    <source>
        <dbReference type="ARBA" id="ARBA00022771"/>
    </source>
</evidence>
<gene>
    <name evidence="8" type="ORF">B0T15DRAFT_531201</name>
</gene>
<dbReference type="SUPFAM" id="SSF57667">
    <property type="entry name" value="beta-beta-alpha zinc fingers"/>
    <property type="match status" value="1"/>
</dbReference>
<name>A0AAJ0M120_9PEZI</name>
<dbReference type="AlphaFoldDB" id="A0AAJ0M120"/>
<dbReference type="FunFam" id="3.30.160.60:FF:000176">
    <property type="entry name" value="zinc finger protein 70"/>
    <property type="match status" value="1"/>
</dbReference>